<comment type="caution">
    <text evidence="2">The sequence shown here is derived from an EMBL/GenBank/DDBJ whole genome shotgun (WGS) entry which is preliminary data.</text>
</comment>
<accession>A0A8J6PHJ6</accession>
<protein>
    <submittedName>
        <fullName evidence="2">ABC transporter substrate-binding protein</fullName>
    </submittedName>
</protein>
<dbReference type="InterPro" id="IPR002491">
    <property type="entry name" value="ABC_transptr_periplasmic_BD"/>
</dbReference>
<dbReference type="EMBL" id="JACVVX010000001">
    <property type="protein sequence ID" value="MBD0413601.1"/>
    <property type="molecule type" value="Genomic_DNA"/>
</dbReference>
<dbReference type="Gene3D" id="3.40.50.1980">
    <property type="entry name" value="Nitrogenase molybdenum iron protein domain"/>
    <property type="match status" value="2"/>
</dbReference>
<dbReference type="Pfam" id="PF01497">
    <property type="entry name" value="Peripla_BP_2"/>
    <property type="match status" value="1"/>
</dbReference>
<feature type="domain" description="Fe/B12 periplasmic-binding" evidence="1">
    <location>
        <begin position="45"/>
        <end position="299"/>
    </location>
</feature>
<dbReference type="PANTHER" id="PTHR30535:SF4">
    <property type="entry name" value="HEMIN-BINDING PERIPLASMIC PROTEIN HMUT"/>
    <property type="match status" value="1"/>
</dbReference>
<keyword evidence="3" id="KW-1185">Reference proteome</keyword>
<evidence type="ECO:0000313" key="2">
    <source>
        <dbReference type="EMBL" id="MBD0413601.1"/>
    </source>
</evidence>
<organism evidence="2 3">
    <name type="scientific">Oryzicola mucosus</name>
    <dbReference type="NCBI Taxonomy" id="2767425"/>
    <lineage>
        <taxon>Bacteria</taxon>
        <taxon>Pseudomonadati</taxon>
        <taxon>Pseudomonadota</taxon>
        <taxon>Alphaproteobacteria</taxon>
        <taxon>Hyphomicrobiales</taxon>
        <taxon>Phyllobacteriaceae</taxon>
        <taxon>Oryzicola</taxon>
    </lineage>
</organism>
<dbReference type="PROSITE" id="PS50983">
    <property type="entry name" value="FE_B12_PBP"/>
    <property type="match status" value="1"/>
</dbReference>
<name>A0A8J6PHJ6_9HYPH</name>
<dbReference type="PANTHER" id="PTHR30535">
    <property type="entry name" value="VITAMIN B12-BINDING PROTEIN"/>
    <property type="match status" value="1"/>
</dbReference>
<dbReference type="Proteomes" id="UP000643405">
    <property type="component" value="Unassembled WGS sequence"/>
</dbReference>
<dbReference type="RefSeq" id="WP_188163022.1">
    <property type="nucleotide sequence ID" value="NZ_JACVVX010000001.1"/>
</dbReference>
<sequence length="305" mass="32299">MPMIRDRTRDAFSARSQQVMVLFVLQALALLLVVAAAHAEPAYRRIVSLGPDVTEIAMALGAADRIVAVDRSSRYPEAAAAKPNVGYRRALSAEGIIALNPDLILAAEDIGPPEAVDILKGLSVPMLFVPEGNSGEGIVRKIEVIARILGEEEKGEHLAATVLADFREAAELGASIPQAERRKVVFFHGLARLTGAGSDTSADAIIRYAGGTNPLAEYSGYKAVSEEKLLEVGPDVVLMMPDAAGGPKPDDVFAIPALATTPAGKNKALVVLQGPYMLGFGPRTAEAIRDLARALYPERLQTQGN</sequence>
<dbReference type="InterPro" id="IPR050902">
    <property type="entry name" value="ABC_Transporter_SBP"/>
</dbReference>
<proteinExistence type="predicted"/>
<dbReference type="SUPFAM" id="SSF53807">
    <property type="entry name" value="Helical backbone' metal receptor"/>
    <property type="match status" value="1"/>
</dbReference>
<evidence type="ECO:0000259" key="1">
    <source>
        <dbReference type="PROSITE" id="PS50983"/>
    </source>
</evidence>
<evidence type="ECO:0000313" key="3">
    <source>
        <dbReference type="Proteomes" id="UP000643405"/>
    </source>
</evidence>
<dbReference type="AlphaFoldDB" id="A0A8J6PHJ6"/>
<gene>
    <name evidence="2" type="ORF">ICI42_02935</name>
</gene>
<reference evidence="2" key="1">
    <citation type="submission" date="2020-09" db="EMBL/GenBank/DDBJ databases">
        <title>Genome seq and assembly of Tianweitania sp.</title>
        <authorList>
            <person name="Chhetri G."/>
        </authorList>
    </citation>
    <scope>NUCLEOTIDE SEQUENCE</scope>
    <source>
        <strain evidence="2">Rool2</strain>
    </source>
</reference>